<dbReference type="PANTHER" id="PTHR33221:SF15">
    <property type="entry name" value="HTH-TYPE TRANSCRIPTIONAL REGULATOR YWGB-RELATED"/>
    <property type="match status" value="1"/>
</dbReference>
<sequence length="137" mass="15578">MMNSDFALAVHSLILLIYSSENMETSKSMAESMKVHPVRVRKILSLLRKNGYIESKEGVKGGFRLKLSPDKISLNDIYRLTSKNTLKPKCHSCNCEIGANIEDVLDLIFYKAEEKVEEFLEEYTIQDVFNILKGGSK</sequence>
<dbReference type="GO" id="GO:0003700">
    <property type="term" value="F:DNA-binding transcription factor activity"/>
    <property type="evidence" value="ECO:0007669"/>
    <property type="project" value="TreeGrafter"/>
</dbReference>
<dbReference type="Proteomes" id="UP000295832">
    <property type="component" value="Unassembled WGS sequence"/>
</dbReference>
<gene>
    <name evidence="1" type="ORF">C7959_10840</name>
</gene>
<evidence type="ECO:0000313" key="1">
    <source>
        <dbReference type="EMBL" id="TDX52118.1"/>
    </source>
</evidence>
<proteinExistence type="predicted"/>
<accession>A0A4R8H9Z9</accession>
<comment type="caution">
    <text evidence="1">The sequence shown here is derived from an EMBL/GenBank/DDBJ whole genome shotgun (WGS) entry which is preliminary data.</text>
</comment>
<evidence type="ECO:0000313" key="2">
    <source>
        <dbReference type="Proteomes" id="UP000295832"/>
    </source>
</evidence>
<name>A0A4R8H9Z9_9FIRM</name>
<dbReference type="SUPFAM" id="SSF46785">
    <property type="entry name" value="Winged helix' DNA-binding domain"/>
    <property type="match status" value="1"/>
</dbReference>
<dbReference type="Pfam" id="PF02082">
    <property type="entry name" value="Rrf2"/>
    <property type="match status" value="1"/>
</dbReference>
<organism evidence="1 2">
    <name type="scientific">Orenia marismortui</name>
    <dbReference type="NCBI Taxonomy" id="46469"/>
    <lineage>
        <taxon>Bacteria</taxon>
        <taxon>Bacillati</taxon>
        <taxon>Bacillota</taxon>
        <taxon>Clostridia</taxon>
        <taxon>Halanaerobiales</taxon>
        <taxon>Halobacteroidaceae</taxon>
        <taxon>Orenia</taxon>
    </lineage>
</organism>
<reference evidence="1 2" key="1">
    <citation type="submission" date="2019-03" db="EMBL/GenBank/DDBJ databases">
        <title>Subsurface microbial communities from deep shales in Ohio and West Virginia, USA.</title>
        <authorList>
            <person name="Wrighton K."/>
        </authorList>
    </citation>
    <scope>NUCLEOTIDE SEQUENCE [LARGE SCALE GENOMIC DNA]</scope>
    <source>
        <strain evidence="1 2">MSL 6dP</strain>
    </source>
</reference>
<dbReference type="PANTHER" id="PTHR33221">
    <property type="entry name" value="WINGED HELIX-TURN-HELIX TRANSCRIPTIONAL REGULATOR, RRF2 FAMILY"/>
    <property type="match status" value="1"/>
</dbReference>
<dbReference type="InterPro" id="IPR000944">
    <property type="entry name" value="Tscrpt_reg_Rrf2"/>
</dbReference>
<dbReference type="InterPro" id="IPR036390">
    <property type="entry name" value="WH_DNA-bd_sf"/>
</dbReference>
<dbReference type="GO" id="GO:0005829">
    <property type="term" value="C:cytosol"/>
    <property type="evidence" value="ECO:0007669"/>
    <property type="project" value="TreeGrafter"/>
</dbReference>
<dbReference type="Gene3D" id="1.10.10.10">
    <property type="entry name" value="Winged helix-like DNA-binding domain superfamily/Winged helix DNA-binding domain"/>
    <property type="match status" value="1"/>
</dbReference>
<dbReference type="InterPro" id="IPR030489">
    <property type="entry name" value="TR_Rrf2-type_CS"/>
</dbReference>
<protein>
    <submittedName>
        <fullName evidence="1">BadM/Rrf2 family transcriptional regulator</fullName>
    </submittedName>
</protein>
<keyword evidence="2" id="KW-1185">Reference proteome</keyword>
<dbReference type="STRING" id="926561.GCA_000379025_02545"/>
<dbReference type="PROSITE" id="PS51197">
    <property type="entry name" value="HTH_RRF2_2"/>
    <property type="match status" value="1"/>
</dbReference>
<dbReference type="PROSITE" id="PS01332">
    <property type="entry name" value="HTH_RRF2_1"/>
    <property type="match status" value="1"/>
</dbReference>
<dbReference type="AlphaFoldDB" id="A0A4R8H9Z9"/>
<dbReference type="InterPro" id="IPR036388">
    <property type="entry name" value="WH-like_DNA-bd_sf"/>
</dbReference>
<dbReference type="RefSeq" id="WP_134116002.1">
    <property type="nucleotide sequence ID" value="NZ_SOEG01000008.1"/>
</dbReference>
<dbReference type="EMBL" id="SOEG01000008">
    <property type="protein sequence ID" value="TDX52118.1"/>
    <property type="molecule type" value="Genomic_DNA"/>
</dbReference>